<dbReference type="SMART" id="SM01260">
    <property type="entry name" value="LANC_like"/>
    <property type="match status" value="1"/>
</dbReference>
<dbReference type="PANTHER" id="PTHR12736:SF7">
    <property type="entry name" value="LANC-LIKE PROTEIN 3"/>
    <property type="match status" value="1"/>
</dbReference>
<organism evidence="2 3">
    <name type="scientific">Paenibacillus polymyxa</name>
    <name type="common">Bacillus polymyxa</name>
    <dbReference type="NCBI Taxonomy" id="1406"/>
    <lineage>
        <taxon>Bacteria</taxon>
        <taxon>Bacillati</taxon>
        <taxon>Bacillota</taxon>
        <taxon>Bacilli</taxon>
        <taxon>Bacillales</taxon>
        <taxon>Paenibacillaceae</taxon>
        <taxon>Paenibacillus</taxon>
    </lineage>
</organism>
<dbReference type="InterPro" id="IPR007822">
    <property type="entry name" value="LANC-like"/>
</dbReference>
<feature type="binding site" evidence="1">
    <location>
        <position position="328"/>
    </location>
    <ligand>
        <name>Zn(2+)</name>
        <dbReference type="ChEBI" id="CHEBI:29105"/>
    </ligand>
</feature>
<dbReference type="SUPFAM" id="SSF158745">
    <property type="entry name" value="LanC-like"/>
    <property type="match status" value="1"/>
</dbReference>
<evidence type="ECO:0000256" key="1">
    <source>
        <dbReference type="PIRSR" id="PIRSR607822-1"/>
    </source>
</evidence>
<dbReference type="PRINTS" id="PR01950">
    <property type="entry name" value="LANCSUPER"/>
</dbReference>
<dbReference type="InterPro" id="IPR033889">
    <property type="entry name" value="LanC"/>
</dbReference>
<protein>
    <submittedName>
        <fullName evidence="2">Subtilin biosynthesis protein spaC</fullName>
    </submittedName>
</protein>
<dbReference type="RefSeq" id="WP_019686786.1">
    <property type="nucleotide sequence ID" value="NZ_CP036496.1"/>
</dbReference>
<dbReference type="Gene3D" id="1.50.10.20">
    <property type="match status" value="1"/>
</dbReference>
<dbReference type="Proteomes" id="UP000254400">
    <property type="component" value="Unassembled WGS sequence"/>
</dbReference>
<dbReference type="PRINTS" id="PR01955">
    <property type="entry name" value="LANCFRANKIA"/>
</dbReference>
<dbReference type="GO" id="GO:0031179">
    <property type="term" value="P:peptide modification"/>
    <property type="evidence" value="ECO:0007669"/>
    <property type="project" value="InterPro"/>
</dbReference>
<dbReference type="PANTHER" id="PTHR12736">
    <property type="entry name" value="LANC-LIKE PROTEIN"/>
    <property type="match status" value="1"/>
</dbReference>
<keyword evidence="1" id="KW-0479">Metal-binding</keyword>
<evidence type="ECO:0000313" key="3">
    <source>
        <dbReference type="Proteomes" id="UP000254400"/>
    </source>
</evidence>
<dbReference type="CDD" id="cd04793">
    <property type="entry name" value="LanC"/>
    <property type="match status" value="1"/>
</dbReference>
<dbReference type="GO" id="GO:0005886">
    <property type="term" value="C:plasma membrane"/>
    <property type="evidence" value="ECO:0007669"/>
    <property type="project" value="TreeGrafter"/>
</dbReference>
<feature type="binding site" evidence="1">
    <location>
        <position position="329"/>
    </location>
    <ligand>
        <name>Zn(2+)</name>
        <dbReference type="ChEBI" id="CHEBI:29105"/>
    </ligand>
</feature>
<name>A0A378XVM5_PAEPO</name>
<accession>A0A378XVM5</accession>
<reference evidence="2 3" key="1">
    <citation type="submission" date="2018-06" db="EMBL/GenBank/DDBJ databases">
        <authorList>
            <consortium name="Pathogen Informatics"/>
            <person name="Doyle S."/>
        </authorList>
    </citation>
    <scope>NUCLEOTIDE SEQUENCE [LARGE SCALE GENOMIC DNA]</scope>
    <source>
        <strain evidence="2 3">NCTC10343</strain>
    </source>
</reference>
<sequence length="421" mass="47402">MVGDLQERSVEISKNITQKLIDLSYTEKIVHHRNNLSPSRGTAPWNPGWLADGVPGVFVLLAEWGYLKPDQNWAEHVHTQLLYLHRNSLILLPDISLYYGSTGVAYGILLASNNRANYQQLLNQINDYIRTQWVKSPVINTITEFSKQMDVIHGLLGVGRYTLEIPEDDEKMCNLTHQLLDTITHFIPEYIHSVSRGSSTSIHLGMAHGITGILALLVTTLQKKIRVKGLHEAIEYIADFLLIQIQEDQYGLYWPVSSQGTSMNKTDNKEGMREIEGWCHGTCGIAWTLFRAGMECSNEEWTKIAEQAMKSVFCLDDELLNALSPTFCHGLAGLLHMAHRFYYFTGNQAALGFADQIALKLMNLYDEELPFGYQDLEGTTHVHNIGILQGATGIALSLLDYGVGKEQPKYSGRWSELFLIS</sequence>
<gene>
    <name evidence="2" type="primary">spaC2_2</name>
    <name evidence="2" type="ORF">NCTC10343_01733</name>
</gene>
<dbReference type="EMBL" id="UGSC01000001">
    <property type="protein sequence ID" value="SUA68535.1"/>
    <property type="molecule type" value="Genomic_DNA"/>
</dbReference>
<dbReference type="GO" id="GO:0046872">
    <property type="term" value="F:metal ion binding"/>
    <property type="evidence" value="ECO:0007669"/>
    <property type="project" value="UniProtKB-KW"/>
</dbReference>
<proteinExistence type="predicted"/>
<evidence type="ECO:0000313" key="2">
    <source>
        <dbReference type="EMBL" id="SUA68535.1"/>
    </source>
</evidence>
<dbReference type="AlphaFoldDB" id="A0A378XVM5"/>
<keyword evidence="1" id="KW-0862">Zinc</keyword>
<dbReference type="GeneID" id="93350512"/>
<feature type="binding site" evidence="1">
    <location>
        <position position="279"/>
    </location>
    <ligand>
        <name>Zn(2+)</name>
        <dbReference type="ChEBI" id="CHEBI:29105"/>
    </ligand>
</feature>
<dbReference type="Pfam" id="PF05147">
    <property type="entry name" value="LANC_like"/>
    <property type="match status" value="1"/>
</dbReference>